<keyword evidence="1" id="KW-1133">Transmembrane helix</keyword>
<proteinExistence type="predicted"/>
<protein>
    <recommendedName>
        <fullName evidence="3">Transmembrane protein</fullName>
    </recommendedName>
</protein>
<feature type="transmembrane region" description="Helical" evidence="1">
    <location>
        <begin position="25"/>
        <end position="47"/>
    </location>
</feature>
<dbReference type="AlphaFoldDB" id="A0AAU6Q853"/>
<accession>A0AAU6Q853</accession>
<keyword evidence="1" id="KW-0472">Membrane</keyword>
<evidence type="ECO:0000313" key="2">
    <source>
        <dbReference type="EMBL" id="WYF46802.1"/>
    </source>
</evidence>
<evidence type="ECO:0000256" key="1">
    <source>
        <dbReference type="SAM" id="Phobius"/>
    </source>
</evidence>
<keyword evidence="2" id="KW-0614">Plasmid</keyword>
<geneLocation type="plasmid" evidence="2">
    <name>p2</name>
</geneLocation>
<gene>
    <name evidence="2" type="ORF">WDJ50_18340</name>
</gene>
<reference evidence="2" key="1">
    <citation type="submission" date="2024-03" db="EMBL/GenBank/DDBJ databases">
        <title>Deinococcus weizhi sp. nov., isolated from human skin.</title>
        <authorList>
            <person name="Wei Z."/>
            <person name="Tian F."/>
            <person name="Yang C."/>
            <person name="Xin L.T."/>
            <person name="Wen Z.J."/>
            <person name="Lan K.C."/>
            <person name="Yu L."/>
            <person name="Zhe W."/>
            <person name="Dan F.D."/>
            <person name="Jun W."/>
            <person name="Rui Z."/>
            <person name="Yong X.J."/>
            <person name="Ting Y."/>
            <person name="Wei X."/>
            <person name="Xu Z.G."/>
            <person name="Xin Z."/>
            <person name="Dong F.G."/>
            <person name="Ni X.M."/>
            <person name="Zheng M.G."/>
            <person name="Chun Y."/>
            <person name="Qian W.X."/>
        </authorList>
    </citation>
    <scope>NUCLEOTIDE SEQUENCE</scope>
    <source>
        <strain evidence="2">VB142</strain>
        <plasmid evidence="2">p2</plasmid>
    </source>
</reference>
<feature type="transmembrane region" description="Helical" evidence="1">
    <location>
        <begin position="67"/>
        <end position="85"/>
    </location>
</feature>
<keyword evidence="1" id="KW-0812">Transmembrane</keyword>
<dbReference type="EMBL" id="CP149785">
    <property type="protein sequence ID" value="WYF46802.1"/>
    <property type="molecule type" value="Genomic_DNA"/>
</dbReference>
<name>A0AAU6Q853_9DEIO</name>
<evidence type="ECO:0008006" key="3">
    <source>
        <dbReference type="Google" id="ProtNLM"/>
    </source>
</evidence>
<dbReference type="RefSeq" id="WP_339098325.1">
    <property type="nucleotide sequence ID" value="NZ_CP149785.1"/>
</dbReference>
<sequence length="142" mass="16087">MPETFAQLFAAAQSWWLTEESGPGLLFGVRMFTATLSLFASWAWLMLARTPIVESTWEECHRQRFRLVCYAVAVGLLLSCGYFLAGGVFESERTSSPHRLLVGNLAWSATFLPSILFAVFLRFMFTRKVAVKGRRIQKAREA</sequence>
<organism evidence="2">
    <name type="scientific">Deinococcus sp. VB142</name>
    <dbReference type="NCBI Taxonomy" id="3112952"/>
    <lineage>
        <taxon>Bacteria</taxon>
        <taxon>Thermotogati</taxon>
        <taxon>Deinococcota</taxon>
        <taxon>Deinococci</taxon>
        <taxon>Deinococcales</taxon>
        <taxon>Deinococcaceae</taxon>
        <taxon>Deinococcus</taxon>
    </lineage>
</organism>
<feature type="transmembrane region" description="Helical" evidence="1">
    <location>
        <begin position="105"/>
        <end position="125"/>
    </location>
</feature>